<evidence type="ECO:0000313" key="9">
    <source>
        <dbReference type="Proteomes" id="UP000515856"/>
    </source>
</evidence>
<reference evidence="8 9" key="1">
    <citation type="submission" date="2020-08" db="EMBL/GenBank/DDBJ databases">
        <authorList>
            <person name="Liu C."/>
            <person name="Sun Q."/>
        </authorList>
    </citation>
    <scope>NUCLEOTIDE SEQUENCE [LARGE SCALE GENOMIC DNA]</scope>
    <source>
        <strain evidence="8 9">NSJ-61</strain>
    </source>
</reference>
<accession>A0A7G9GN27</accession>
<dbReference type="InterPro" id="IPR039425">
    <property type="entry name" value="RNA_pol_sigma-70-like"/>
</dbReference>
<feature type="domain" description="RNA polymerase sigma-70 region 2" evidence="6">
    <location>
        <begin position="21"/>
        <end position="85"/>
    </location>
</feature>
<dbReference type="SUPFAM" id="SSF88946">
    <property type="entry name" value="Sigma2 domain of RNA polymerase sigma factors"/>
    <property type="match status" value="1"/>
</dbReference>
<dbReference type="InterPro" id="IPR007630">
    <property type="entry name" value="RNA_pol_sigma70_r4"/>
</dbReference>
<keyword evidence="5" id="KW-0804">Transcription</keyword>
<evidence type="ECO:0000256" key="1">
    <source>
        <dbReference type="ARBA" id="ARBA00010641"/>
    </source>
</evidence>
<dbReference type="EMBL" id="CP060636">
    <property type="protein sequence ID" value="QNM12209.1"/>
    <property type="molecule type" value="Genomic_DNA"/>
</dbReference>
<dbReference type="InterPro" id="IPR013325">
    <property type="entry name" value="RNA_pol_sigma_r2"/>
</dbReference>
<dbReference type="KEGG" id="ehn:H9Q80_18525"/>
<evidence type="ECO:0000256" key="3">
    <source>
        <dbReference type="ARBA" id="ARBA00023082"/>
    </source>
</evidence>
<dbReference type="AlphaFoldDB" id="A0A7G9GN27"/>
<organism evidence="8 9">
    <name type="scientific">[Eubacterium] hominis</name>
    <dbReference type="NCBI Taxonomy" id="2764325"/>
    <lineage>
        <taxon>Bacteria</taxon>
        <taxon>Bacillati</taxon>
        <taxon>Bacillota</taxon>
        <taxon>Erysipelotrichia</taxon>
        <taxon>Erysipelotrichales</taxon>
        <taxon>Erysipelotrichaceae</taxon>
        <taxon>Amedibacillus</taxon>
    </lineage>
</organism>
<dbReference type="GO" id="GO:0006352">
    <property type="term" value="P:DNA-templated transcription initiation"/>
    <property type="evidence" value="ECO:0007669"/>
    <property type="project" value="InterPro"/>
</dbReference>
<dbReference type="Gene3D" id="1.10.10.10">
    <property type="entry name" value="Winged helix-like DNA-binding domain superfamily/Winged helix DNA-binding domain"/>
    <property type="match status" value="1"/>
</dbReference>
<keyword evidence="3" id="KW-0731">Sigma factor</keyword>
<dbReference type="InterPro" id="IPR007627">
    <property type="entry name" value="RNA_pol_sigma70_r2"/>
</dbReference>
<dbReference type="InterPro" id="IPR014284">
    <property type="entry name" value="RNA_pol_sigma-70_dom"/>
</dbReference>
<dbReference type="GO" id="GO:0016987">
    <property type="term" value="F:sigma factor activity"/>
    <property type="evidence" value="ECO:0007669"/>
    <property type="project" value="UniProtKB-KW"/>
</dbReference>
<dbReference type="InterPro" id="IPR013324">
    <property type="entry name" value="RNA_pol_sigma_r3/r4-like"/>
</dbReference>
<name>A0A7G9GN27_9FIRM</name>
<feature type="domain" description="RNA polymerase sigma-70 region 4" evidence="7">
    <location>
        <begin position="121"/>
        <end position="170"/>
    </location>
</feature>
<dbReference type="RefSeq" id="WP_117453831.1">
    <property type="nucleotide sequence ID" value="NZ_CP060636.1"/>
</dbReference>
<dbReference type="PANTHER" id="PTHR43133:SF51">
    <property type="entry name" value="RNA POLYMERASE SIGMA FACTOR"/>
    <property type="match status" value="1"/>
</dbReference>
<keyword evidence="4" id="KW-0238">DNA-binding</keyword>
<dbReference type="CDD" id="cd06171">
    <property type="entry name" value="Sigma70_r4"/>
    <property type="match status" value="1"/>
</dbReference>
<keyword evidence="2" id="KW-0805">Transcription regulation</keyword>
<dbReference type="Pfam" id="PF04542">
    <property type="entry name" value="Sigma70_r2"/>
    <property type="match status" value="1"/>
</dbReference>
<dbReference type="InterPro" id="IPR036388">
    <property type="entry name" value="WH-like_DNA-bd_sf"/>
</dbReference>
<sequence>MNESNLIRKIKKGDENAMDILIQSYYPFIYAYVSRKMLMDDCAKDITQEVFLRFLRYLPTYRQEGKLLHYLYRIASNVCKDYYRKMQYHEDISELDYMIEDDTNVHESILNQLKYEELMLWISKLNDIQQDVIILKYFHQLTFKEIADIHHIPVSTVKSRHTQALIKLRKLMKEGGFQHEKI</sequence>
<evidence type="ECO:0000256" key="4">
    <source>
        <dbReference type="ARBA" id="ARBA00023125"/>
    </source>
</evidence>
<evidence type="ECO:0000313" key="8">
    <source>
        <dbReference type="EMBL" id="QNM12209.1"/>
    </source>
</evidence>
<evidence type="ECO:0000256" key="2">
    <source>
        <dbReference type="ARBA" id="ARBA00023015"/>
    </source>
</evidence>
<gene>
    <name evidence="8" type="ORF">H9Q80_18525</name>
</gene>
<evidence type="ECO:0000256" key="5">
    <source>
        <dbReference type="ARBA" id="ARBA00023163"/>
    </source>
</evidence>
<evidence type="ECO:0000259" key="6">
    <source>
        <dbReference type="Pfam" id="PF04542"/>
    </source>
</evidence>
<dbReference type="PANTHER" id="PTHR43133">
    <property type="entry name" value="RNA POLYMERASE ECF-TYPE SIGMA FACTO"/>
    <property type="match status" value="1"/>
</dbReference>
<dbReference type="SUPFAM" id="SSF88659">
    <property type="entry name" value="Sigma3 and sigma4 domains of RNA polymerase sigma factors"/>
    <property type="match status" value="1"/>
</dbReference>
<dbReference type="Proteomes" id="UP000515856">
    <property type="component" value="Chromosome"/>
</dbReference>
<dbReference type="NCBIfam" id="TIGR02937">
    <property type="entry name" value="sigma70-ECF"/>
    <property type="match status" value="1"/>
</dbReference>
<dbReference type="GO" id="GO:0003677">
    <property type="term" value="F:DNA binding"/>
    <property type="evidence" value="ECO:0007669"/>
    <property type="project" value="UniProtKB-KW"/>
</dbReference>
<keyword evidence="9" id="KW-1185">Reference proteome</keyword>
<dbReference type="Pfam" id="PF04545">
    <property type="entry name" value="Sigma70_r4"/>
    <property type="match status" value="1"/>
</dbReference>
<proteinExistence type="inferred from homology"/>
<protein>
    <submittedName>
        <fullName evidence="8">Sigma-70 family RNA polymerase sigma factor</fullName>
    </submittedName>
</protein>
<dbReference type="Gene3D" id="1.10.1740.10">
    <property type="match status" value="1"/>
</dbReference>
<comment type="similarity">
    <text evidence="1">Belongs to the sigma-70 factor family. ECF subfamily.</text>
</comment>
<evidence type="ECO:0000259" key="7">
    <source>
        <dbReference type="Pfam" id="PF04545"/>
    </source>
</evidence>